<organism evidence="4">
    <name type="scientific">Guillardia theta (strain CCMP2712)</name>
    <name type="common">Cryptophyte</name>
    <dbReference type="NCBI Taxonomy" id="905079"/>
    <lineage>
        <taxon>Eukaryota</taxon>
        <taxon>Cryptophyceae</taxon>
        <taxon>Pyrenomonadales</taxon>
        <taxon>Geminigeraceae</taxon>
        <taxon>Guillardia</taxon>
    </lineage>
</organism>
<feature type="compositionally biased region" description="Basic and acidic residues" evidence="2">
    <location>
        <begin position="242"/>
        <end position="253"/>
    </location>
</feature>
<dbReference type="SMART" id="SM00331">
    <property type="entry name" value="PP2C_SIG"/>
    <property type="match status" value="1"/>
</dbReference>
<protein>
    <recommendedName>
        <fullName evidence="1">Protein phosphatase</fullName>
        <ecNumber evidence="1">3.1.3.16</ecNumber>
    </recommendedName>
</protein>
<dbReference type="RefSeq" id="XP_005821130.1">
    <property type="nucleotide sequence ID" value="XM_005821073.1"/>
</dbReference>
<keyword evidence="1" id="KW-0378">Hydrolase</keyword>
<comment type="catalytic activity">
    <reaction evidence="1">
        <text>O-phospho-L-seryl-[protein] + H2O = L-seryl-[protein] + phosphate</text>
        <dbReference type="Rhea" id="RHEA:20629"/>
        <dbReference type="Rhea" id="RHEA-COMP:9863"/>
        <dbReference type="Rhea" id="RHEA-COMP:11604"/>
        <dbReference type="ChEBI" id="CHEBI:15377"/>
        <dbReference type="ChEBI" id="CHEBI:29999"/>
        <dbReference type="ChEBI" id="CHEBI:43474"/>
        <dbReference type="ChEBI" id="CHEBI:83421"/>
        <dbReference type="EC" id="3.1.3.16"/>
    </reaction>
</comment>
<name>L1IE95_GUITC</name>
<dbReference type="EC" id="3.1.3.16" evidence="1"/>
<dbReference type="PROSITE" id="PS51746">
    <property type="entry name" value="PPM_2"/>
    <property type="match status" value="1"/>
</dbReference>
<keyword evidence="1" id="KW-0464">Manganese</keyword>
<comment type="catalytic activity">
    <reaction evidence="1">
        <text>O-phospho-L-threonyl-[protein] + H2O = L-threonyl-[protein] + phosphate</text>
        <dbReference type="Rhea" id="RHEA:47004"/>
        <dbReference type="Rhea" id="RHEA-COMP:11060"/>
        <dbReference type="Rhea" id="RHEA-COMP:11605"/>
        <dbReference type="ChEBI" id="CHEBI:15377"/>
        <dbReference type="ChEBI" id="CHEBI:30013"/>
        <dbReference type="ChEBI" id="CHEBI:43474"/>
        <dbReference type="ChEBI" id="CHEBI:61977"/>
        <dbReference type="EC" id="3.1.3.16"/>
    </reaction>
</comment>
<dbReference type="Proteomes" id="UP000011087">
    <property type="component" value="Unassembled WGS sequence"/>
</dbReference>
<dbReference type="PANTHER" id="PTHR12320">
    <property type="entry name" value="PROTEIN PHOSPHATASE 2C"/>
    <property type="match status" value="1"/>
</dbReference>
<comment type="cofactor">
    <cofactor evidence="1">
        <name>Mg(2+)</name>
        <dbReference type="ChEBI" id="CHEBI:18420"/>
    </cofactor>
</comment>
<comment type="cofactor">
    <cofactor evidence="1">
        <name>Mn(2+)</name>
        <dbReference type="ChEBI" id="CHEBI:29035"/>
    </cofactor>
</comment>
<proteinExistence type="inferred from homology"/>
<dbReference type="KEGG" id="gtt:GUITHDRAFT_147406"/>
<dbReference type="PANTHER" id="PTHR12320:SF1">
    <property type="entry name" value="PROTEIN PHOSPHATASE PTC7 HOMOLOG"/>
    <property type="match status" value="1"/>
</dbReference>
<comment type="similarity">
    <text evidence="1">Belongs to the PP2C family.</text>
</comment>
<evidence type="ECO:0000259" key="3">
    <source>
        <dbReference type="PROSITE" id="PS51746"/>
    </source>
</evidence>
<evidence type="ECO:0000313" key="5">
    <source>
        <dbReference type="EnsemblProtists" id="EKX34150"/>
    </source>
</evidence>
<keyword evidence="1" id="KW-0904">Protein phosphatase</keyword>
<keyword evidence="6" id="KW-1185">Reference proteome</keyword>
<dbReference type="SMART" id="SM00332">
    <property type="entry name" value="PP2Cc"/>
    <property type="match status" value="1"/>
</dbReference>
<keyword evidence="1" id="KW-0460">Magnesium</keyword>
<keyword evidence="1" id="KW-0479">Metal-binding</keyword>
<evidence type="ECO:0000313" key="4">
    <source>
        <dbReference type="EMBL" id="EKX34150.1"/>
    </source>
</evidence>
<dbReference type="SUPFAM" id="SSF81606">
    <property type="entry name" value="PP2C-like"/>
    <property type="match status" value="1"/>
</dbReference>
<dbReference type="GO" id="GO:0004722">
    <property type="term" value="F:protein serine/threonine phosphatase activity"/>
    <property type="evidence" value="ECO:0007669"/>
    <property type="project" value="UniProtKB-EC"/>
</dbReference>
<dbReference type="PaxDb" id="55529-EKX34150"/>
<dbReference type="InterPro" id="IPR036457">
    <property type="entry name" value="PPM-type-like_dom_sf"/>
</dbReference>
<feature type="region of interest" description="Disordered" evidence="2">
    <location>
        <begin position="236"/>
        <end position="265"/>
    </location>
</feature>
<dbReference type="eggNOG" id="KOG1379">
    <property type="taxonomic scope" value="Eukaryota"/>
</dbReference>
<dbReference type="OMA" id="QKACNSL"/>
<evidence type="ECO:0000256" key="2">
    <source>
        <dbReference type="SAM" id="MobiDB-lite"/>
    </source>
</evidence>
<evidence type="ECO:0000313" key="6">
    <source>
        <dbReference type="Proteomes" id="UP000011087"/>
    </source>
</evidence>
<reference evidence="4 6" key="1">
    <citation type="journal article" date="2012" name="Nature">
        <title>Algal genomes reveal evolutionary mosaicism and the fate of nucleomorphs.</title>
        <authorList>
            <consortium name="DOE Joint Genome Institute"/>
            <person name="Curtis B.A."/>
            <person name="Tanifuji G."/>
            <person name="Burki F."/>
            <person name="Gruber A."/>
            <person name="Irimia M."/>
            <person name="Maruyama S."/>
            <person name="Arias M.C."/>
            <person name="Ball S.G."/>
            <person name="Gile G.H."/>
            <person name="Hirakawa Y."/>
            <person name="Hopkins J.F."/>
            <person name="Kuo A."/>
            <person name="Rensing S.A."/>
            <person name="Schmutz J."/>
            <person name="Symeonidi A."/>
            <person name="Elias M."/>
            <person name="Eveleigh R.J."/>
            <person name="Herman E.K."/>
            <person name="Klute M.J."/>
            <person name="Nakayama T."/>
            <person name="Obornik M."/>
            <person name="Reyes-Prieto A."/>
            <person name="Armbrust E.V."/>
            <person name="Aves S.J."/>
            <person name="Beiko R.G."/>
            <person name="Coutinho P."/>
            <person name="Dacks J.B."/>
            <person name="Durnford D.G."/>
            <person name="Fast N.M."/>
            <person name="Green B.R."/>
            <person name="Grisdale C.J."/>
            <person name="Hempel F."/>
            <person name="Henrissat B."/>
            <person name="Hoppner M.P."/>
            <person name="Ishida K."/>
            <person name="Kim E."/>
            <person name="Koreny L."/>
            <person name="Kroth P.G."/>
            <person name="Liu Y."/>
            <person name="Malik S.B."/>
            <person name="Maier U.G."/>
            <person name="McRose D."/>
            <person name="Mock T."/>
            <person name="Neilson J.A."/>
            <person name="Onodera N.T."/>
            <person name="Poole A.M."/>
            <person name="Pritham E.J."/>
            <person name="Richards T.A."/>
            <person name="Rocap G."/>
            <person name="Roy S.W."/>
            <person name="Sarai C."/>
            <person name="Schaack S."/>
            <person name="Shirato S."/>
            <person name="Slamovits C.H."/>
            <person name="Spencer D.F."/>
            <person name="Suzuki S."/>
            <person name="Worden A.Z."/>
            <person name="Zauner S."/>
            <person name="Barry K."/>
            <person name="Bell C."/>
            <person name="Bharti A.K."/>
            <person name="Crow J.A."/>
            <person name="Grimwood J."/>
            <person name="Kramer R."/>
            <person name="Lindquist E."/>
            <person name="Lucas S."/>
            <person name="Salamov A."/>
            <person name="McFadden G.I."/>
            <person name="Lane C.E."/>
            <person name="Keeling P.J."/>
            <person name="Gray M.W."/>
            <person name="Grigoriev I.V."/>
            <person name="Archibald J.M."/>
        </authorList>
    </citation>
    <scope>NUCLEOTIDE SEQUENCE</scope>
    <source>
        <strain evidence="4 6">CCMP2712</strain>
    </source>
</reference>
<dbReference type="EMBL" id="JH993117">
    <property type="protein sequence ID" value="EKX34150.1"/>
    <property type="molecule type" value="Genomic_DNA"/>
</dbReference>
<dbReference type="GeneID" id="17290904"/>
<dbReference type="STRING" id="905079.L1IE95"/>
<dbReference type="InterPro" id="IPR039123">
    <property type="entry name" value="PPTC7"/>
</dbReference>
<sequence length="281" mass="30773">MPLLLSDMCTPVRALSAIGVADGVGGWASEGVDAGEYSRRLMALTRENLVASKDPCPLKALERAREYTQLLGSSTACVAVLYQGVLKTLNVGDSGFMVVKPRSKQAHTYDMVYRTKEQQHRFNMPFQLSFGPYSDKPSSGDAWEYKANPGDVVLMATDGVWDNLFDEEVMQALCSAKGDLKVAAHLIANLSIKKGLATSVRTPFNERHNQLFSDEKRTAGKLDDVTCVVSEVVEEEVASQDGPREGVNKEKEAATNNKMSGDDVNDMELIDSLRSAIMRTQ</sequence>
<dbReference type="AlphaFoldDB" id="L1IE95"/>
<dbReference type="InterPro" id="IPR001932">
    <property type="entry name" value="PPM-type_phosphatase-like_dom"/>
</dbReference>
<dbReference type="OrthoDB" id="60843at2759"/>
<feature type="domain" description="PPM-type phosphatase" evidence="3">
    <location>
        <begin position="2"/>
        <end position="232"/>
    </location>
</feature>
<reference evidence="5" key="3">
    <citation type="submission" date="2015-06" db="UniProtKB">
        <authorList>
            <consortium name="EnsemblProtists"/>
        </authorList>
    </citation>
    <scope>IDENTIFICATION</scope>
</reference>
<dbReference type="GO" id="GO:0046872">
    <property type="term" value="F:metal ion binding"/>
    <property type="evidence" value="ECO:0007669"/>
    <property type="project" value="UniProtKB-UniRule"/>
</dbReference>
<accession>L1IE95</accession>
<gene>
    <name evidence="4" type="ORF">GUITHDRAFT_147406</name>
</gene>
<dbReference type="HOGENOM" id="CLU_029404_0_0_1"/>
<dbReference type="Gene3D" id="3.60.40.10">
    <property type="entry name" value="PPM-type phosphatase domain"/>
    <property type="match status" value="1"/>
</dbReference>
<dbReference type="EnsemblProtists" id="EKX34150">
    <property type="protein sequence ID" value="EKX34150"/>
    <property type="gene ID" value="GUITHDRAFT_147406"/>
</dbReference>
<reference evidence="6" key="2">
    <citation type="submission" date="2012-11" db="EMBL/GenBank/DDBJ databases">
        <authorList>
            <person name="Kuo A."/>
            <person name="Curtis B.A."/>
            <person name="Tanifuji G."/>
            <person name="Burki F."/>
            <person name="Gruber A."/>
            <person name="Irimia M."/>
            <person name="Maruyama S."/>
            <person name="Arias M.C."/>
            <person name="Ball S.G."/>
            <person name="Gile G.H."/>
            <person name="Hirakawa Y."/>
            <person name="Hopkins J.F."/>
            <person name="Rensing S.A."/>
            <person name="Schmutz J."/>
            <person name="Symeonidi A."/>
            <person name="Elias M."/>
            <person name="Eveleigh R.J."/>
            <person name="Herman E.K."/>
            <person name="Klute M.J."/>
            <person name="Nakayama T."/>
            <person name="Obornik M."/>
            <person name="Reyes-Prieto A."/>
            <person name="Armbrust E.V."/>
            <person name="Aves S.J."/>
            <person name="Beiko R.G."/>
            <person name="Coutinho P."/>
            <person name="Dacks J.B."/>
            <person name="Durnford D.G."/>
            <person name="Fast N.M."/>
            <person name="Green B.R."/>
            <person name="Grisdale C."/>
            <person name="Hempe F."/>
            <person name="Henrissat B."/>
            <person name="Hoppner M.P."/>
            <person name="Ishida K.-I."/>
            <person name="Kim E."/>
            <person name="Koreny L."/>
            <person name="Kroth P.G."/>
            <person name="Liu Y."/>
            <person name="Malik S.-B."/>
            <person name="Maier U.G."/>
            <person name="McRose D."/>
            <person name="Mock T."/>
            <person name="Neilson J.A."/>
            <person name="Onodera N.T."/>
            <person name="Poole A.M."/>
            <person name="Pritham E.J."/>
            <person name="Richards T.A."/>
            <person name="Rocap G."/>
            <person name="Roy S.W."/>
            <person name="Sarai C."/>
            <person name="Schaack S."/>
            <person name="Shirato S."/>
            <person name="Slamovits C.H."/>
            <person name="Spencer D.F."/>
            <person name="Suzuki S."/>
            <person name="Worden A.Z."/>
            <person name="Zauner S."/>
            <person name="Barry K."/>
            <person name="Bell C."/>
            <person name="Bharti A.K."/>
            <person name="Crow J.A."/>
            <person name="Grimwood J."/>
            <person name="Kramer R."/>
            <person name="Lindquist E."/>
            <person name="Lucas S."/>
            <person name="Salamov A."/>
            <person name="McFadden G.I."/>
            <person name="Lane C.E."/>
            <person name="Keeling P.J."/>
            <person name="Gray M.W."/>
            <person name="Grigoriev I.V."/>
            <person name="Archibald J.M."/>
        </authorList>
    </citation>
    <scope>NUCLEOTIDE SEQUENCE</scope>
    <source>
        <strain evidence="6">CCMP2712</strain>
    </source>
</reference>
<evidence type="ECO:0000256" key="1">
    <source>
        <dbReference type="RuleBase" id="RU366020"/>
    </source>
</evidence>